<dbReference type="EMBL" id="JAJA02000001">
    <property type="protein sequence ID" value="KWS06578.1"/>
    <property type="molecule type" value="Genomic_DNA"/>
</dbReference>
<gene>
    <name evidence="1" type="ORF">AZ78_4134</name>
</gene>
<name>A0A125MNH4_9GAMM</name>
<proteinExistence type="predicted"/>
<organism evidence="1 2">
    <name type="scientific">Lysobacter capsici AZ78</name>
    <dbReference type="NCBI Taxonomy" id="1444315"/>
    <lineage>
        <taxon>Bacteria</taxon>
        <taxon>Pseudomonadati</taxon>
        <taxon>Pseudomonadota</taxon>
        <taxon>Gammaproteobacteria</taxon>
        <taxon>Lysobacterales</taxon>
        <taxon>Lysobacteraceae</taxon>
        <taxon>Lysobacter</taxon>
    </lineage>
</organism>
<evidence type="ECO:0000313" key="2">
    <source>
        <dbReference type="Proteomes" id="UP000023435"/>
    </source>
</evidence>
<sequence length="39" mass="4546">MALLRFFIRQPLWISLDVAALIHPPMQYPIARRGVRSDP</sequence>
<evidence type="ECO:0000313" key="1">
    <source>
        <dbReference type="EMBL" id="KWS06578.1"/>
    </source>
</evidence>
<reference evidence="1 2" key="1">
    <citation type="journal article" date="2014" name="Genome Announc.">
        <title>Draft Genome Sequence of Lysobacter capsici AZ78, a Bacterium Antagonistic to Plant-Pathogenic Oomycetes.</title>
        <authorList>
            <person name="Puopolo G."/>
            <person name="Sonego P."/>
            <person name="Engelen K."/>
            <person name="Pertot I."/>
        </authorList>
    </citation>
    <scope>NUCLEOTIDE SEQUENCE [LARGE SCALE GENOMIC DNA]</scope>
    <source>
        <strain evidence="1 2">AZ78</strain>
    </source>
</reference>
<dbReference type="Proteomes" id="UP000023435">
    <property type="component" value="Unassembled WGS sequence"/>
</dbReference>
<accession>A0A125MNH4</accession>
<protein>
    <submittedName>
        <fullName evidence="1">Uncharacterized protein</fullName>
    </submittedName>
</protein>
<dbReference type="AlphaFoldDB" id="A0A125MNH4"/>
<keyword evidence="2" id="KW-1185">Reference proteome</keyword>
<comment type="caution">
    <text evidence="1">The sequence shown here is derived from an EMBL/GenBank/DDBJ whole genome shotgun (WGS) entry which is preliminary data.</text>
</comment>